<dbReference type="PIRSF" id="PIRSF006468">
    <property type="entry name" value="BCAT1"/>
    <property type="match status" value="1"/>
</dbReference>
<dbReference type="GO" id="GO:0004084">
    <property type="term" value="F:branched-chain-amino-acid transaminase activity"/>
    <property type="evidence" value="ECO:0007669"/>
    <property type="project" value="UniProtKB-EC"/>
</dbReference>
<dbReference type="NCBIfam" id="NF009897">
    <property type="entry name" value="PRK13357.1"/>
    <property type="match status" value="1"/>
</dbReference>
<keyword evidence="5" id="KW-0028">Amino-acid biosynthesis</keyword>
<dbReference type="InterPro" id="IPR033939">
    <property type="entry name" value="BCAT_family"/>
</dbReference>
<dbReference type="EC" id="2.6.1.42" evidence="3"/>
<name>A0A8J6E1X4_9EUKA</name>
<evidence type="ECO:0000256" key="3">
    <source>
        <dbReference type="ARBA" id="ARBA00013053"/>
    </source>
</evidence>
<gene>
    <name evidence="10" type="ORF">J8273_4598</name>
</gene>
<comment type="cofactor">
    <cofactor evidence="1">
        <name>pyridoxal 5'-phosphate</name>
        <dbReference type="ChEBI" id="CHEBI:597326"/>
    </cofactor>
</comment>
<dbReference type="Gene3D" id="3.20.10.10">
    <property type="entry name" value="D-amino Acid Aminotransferase, subunit A, domain 2"/>
    <property type="match status" value="1"/>
</dbReference>
<organism evidence="10 11">
    <name type="scientific">Carpediemonas membranifera</name>
    <dbReference type="NCBI Taxonomy" id="201153"/>
    <lineage>
        <taxon>Eukaryota</taxon>
        <taxon>Metamonada</taxon>
        <taxon>Carpediemonas-like organisms</taxon>
        <taxon>Carpediemonas</taxon>
    </lineage>
</organism>
<dbReference type="PANTHER" id="PTHR11825:SF44">
    <property type="entry name" value="BRANCHED-CHAIN-AMINO-ACID AMINOTRANSFERASE"/>
    <property type="match status" value="1"/>
</dbReference>
<dbReference type="Gene3D" id="3.30.470.10">
    <property type="match status" value="1"/>
</dbReference>
<dbReference type="OrthoDB" id="1732691at2759"/>
<evidence type="ECO:0000256" key="7">
    <source>
        <dbReference type="ARBA" id="ARBA00022898"/>
    </source>
</evidence>
<reference evidence="10" key="1">
    <citation type="submission" date="2021-05" db="EMBL/GenBank/DDBJ databases">
        <title>A free-living protist that lacks canonical eukaryotic 1 DNA replication and segregation systems.</title>
        <authorList>
            <person name="Salas-Leiva D.E."/>
            <person name="Tromer E.C."/>
            <person name="Curtis B.A."/>
            <person name="Jerlstrom-Hultqvist J."/>
            <person name="Kolisko M."/>
            <person name="Yi Z."/>
            <person name="Salas-Leiva J.S."/>
            <person name="Gallot-Lavallee L."/>
            <person name="Kops G.J.P.L."/>
            <person name="Archibald J.M."/>
            <person name="Simpson A.G.B."/>
            <person name="Roger A.J."/>
        </authorList>
    </citation>
    <scope>NUCLEOTIDE SEQUENCE</scope>
    <source>
        <strain evidence="10">BICM</strain>
    </source>
</reference>
<evidence type="ECO:0000256" key="1">
    <source>
        <dbReference type="ARBA" id="ARBA00001933"/>
    </source>
</evidence>
<proteinExistence type="inferred from homology"/>
<evidence type="ECO:0000256" key="8">
    <source>
        <dbReference type="ARBA" id="ARBA00023304"/>
    </source>
</evidence>
<keyword evidence="11" id="KW-1185">Reference proteome</keyword>
<dbReference type="GO" id="GO:0008652">
    <property type="term" value="P:amino acid biosynthetic process"/>
    <property type="evidence" value="ECO:0007669"/>
    <property type="project" value="UniProtKB-KW"/>
</dbReference>
<dbReference type="InterPro" id="IPR005786">
    <property type="entry name" value="B_amino_transII"/>
</dbReference>
<evidence type="ECO:0000256" key="9">
    <source>
        <dbReference type="PIRSR" id="PIRSR006468-1"/>
    </source>
</evidence>
<keyword evidence="8" id="KW-0100">Branched-chain amino acid biosynthesis</keyword>
<feature type="modified residue" description="N6-(pyridoxal phosphate)lysine" evidence="9">
    <location>
        <position position="208"/>
    </location>
</feature>
<dbReference type="FunFam" id="3.30.470.10:FF:000002">
    <property type="entry name" value="Branched-chain-amino-acid aminotransferase"/>
    <property type="match status" value="1"/>
</dbReference>
<dbReference type="InterPro" id="IPR043132">
    <property type="entry name" value="BCAT-like_C"/>
</dbReference>
<evidence type="ECO:0000256" key="5">
    <source>
        <dbReference type="ARBA" id="ARBA00022605"/>
    </source>
</evidence>
<dbReference type="AlphaFoldDB" id="A0A8J6E1X4"/>
<protein>
    <recommendedName>
        <fullName evidence="3">branched-chain-amino-acid transaminase</fullName>
        <ecNumber evidence="3">2.6.1.42</ecNumber>
    </recommendedName>
</protein>
<dbReference type="NCBIfam" id="TIGR01123">
    <property type="entry name" value="ilvE_II"/>
    <property type="match status" value="1"/>
</dbReference>
<comment type="caution">
    <text evidence="10">The sequence shown here is derived from an EMBL/GenBank/DDBJ whole genome shotgun (WGS) entry which is preliminary data.</text>
</comment>
<dbReference type="PANTHER" id="PTHR11825">
    <property type="entry name" value="SUBGROUP IIII AMINOTRANSFERASE"/>
    <property type="match status" value="1"/>
</dbReference>
<evidence type="ECO:0000313" key="10">
    <source>
        <dbReference type="EMBL" id="KAG9393998.1"/>
    </source>
</evidence>
<dbReference type="InterPro" id="IPR036038">
    <property type="entry name" value="Aminotransferase-like"/>
</dbReference>
<sequence>MLTAFHRLYSDVNAANLKVQLTHTPKEKLAPENLTFGTTFSDHMLEIDWDAKDGWHDPHIVPFGNLELHPASSALHYGLECFEGMKAYIDGEGKARLFRPMDNFNRLNDSCARLCMPKFNAKEVEKCLEELVRLDKGWIPNKEGYSLYLRPTVIATHPILGIAPAARVKLFVIASPVGPYYKDGFKPIKLWATKEYVRAFPGGTGNTKVGGNYGPGILAQQQAASRGCSQVLWLTPGTQCNGDLFCTEVGAMNQFFLWKDKKTGKPTLVTAPLDGTILPGITRRSILELVREDPEIKKMGITVEERHYTIQEVCDTVKDGRMIEAFGCGTAAIVTPVNGIQFEDVDYAIPAGKDGVAGDLTNAVYHKMLSIQYGKEAHPWSVLLD</sequence>
<dbReference type="CDD" id="cd01557">
    <property type="entry name" value="BCAT_beta_family"/>
    <property type="match status" value="1"/>
</dbReference>
<evidence type="ECO:0000256" key="2">
    <source>
        <dbReference type="ARBA" id="ARBA00009320"/>
    </source>
</evidence>
<evidence type="ECO:0000256" key="6">
    <source>
        <dbReference type="ARBA" id="ARBA00022679"/>
    </source>
</evidence>
<accession>A0A8J6E1X4</accession>
<dbReference type="Proteomes" id="UP000717585">
    <property type="component" value="Unassembled WGS sequence"/>
</dbReference>
<dbReference type="SUPFAM" id="SSF56752">
    <property type="entry name" value="D-aminoacid aminotransferase-like PLP-dependent enzymes"/>
    <property type="match status" value="1"/>
</dbReference>
<dbReference type="InterPro" id="IPR001544">
    <property type="entry name" value="Aminotrans_IV"/>
</dbReference>
<dbReference type="GO" id="GO:0009082">
    <property type="term" value="P:branched-chain amino acid biosynthetic process"/>
    <property type="evidence" value="ECO:0007669"/>
    <property type="project" value="UniProtKB-KW"/>
</dbReference>
<dbReference type="FunFam" id="3.20.10.10:FF:000004">
    <property type="entry name" value="Branched-chain-amino-acid aminotransferase"/>
    <property type="match status" value="1"/>
</dbReference>
<dbReference type="EMBL" id="JAHDYR010000019">
    <property type="protein sequence ID" value="KAG9393998.1"/>
    <property type="molecule type" value="Genomic_DNA"/>
</dbReference>
<evidence type="ECO:0000256" key="4">
    <source>
        <dbReference type="ARBA" id="ARBA00022576"/>
    </source>
</evidence>
<evidence type="ECO:0000313" key="11">
    <source>
        <dbReference type="Proteomes" id="UP000717585"/>
    </source>
</evidence>
<dbReference type="InterPro" id="IPR043131">
    <property type="entry name" value="BCAT-like_N"/>
</dbReference>
<keyword evidence="4 10" id="KW-0032">Aminotransferase</keyword>
<keyword evidence="6" id="KW-0808">Transferase</keyword>
<comment type="similarity">
    <text evidence="2">Belongs to the class-IV pyridoxal-phosphate-dependent aminotransferase family.</text>
</comment>
<keyword evidence="7" id="KW-0663">Pyridoxal phosphate</keyword>
<dbReference type="Pfam" id="PF01063">
    <property type="entry name" value="Aminotran_4"/>
    <property type="match status" value="1"/>
</dbReference>